<dbReference type="PIRSF" id="PIRSF005719">
    <property type="entry name" value="SMC"/>
    <property type="match status" value="1"/>
</dbReference>
<dbReference type="GO" id="GO:0003677">
    <property type="term" value="F:DNA binding"/>
    <property type="evidence" value="ECO:0007669"/>
    <property type="project" value="UniProtKB-UniRule"/>
</dbReference>
<reference evidence="9 10" key="1">
    <citation type="submission" date="2019-03" db="EMBL/GenBank/DDBJ databases">
        <title>Genomic Encyclopedia of Type Strains, Phase IV (KMG-IV): sequencing the most valuable type-strain genomes for metagenomic binning, comparative biology and taxonomic classification.</title>
        <authorList>
            <person name="Goeker M."/>
        </authorList>
    </citation>
    <scope>NUCLEOTIDE SEQUENCE [LARGE SCALE GENOMIC DNA]</scope>
    <source>
        <strain evidence="9 10">DSM 25287</strain>
    </source>
</reference>
<dbReference type="InterPro" id="IPR036277">
    <property type="entry name" value="SMC_hinge_sf"/>
</dbReference>
<dbReference type="SUPFAM" id="SSF75553">
    <property type="entry name" value="Smc hinge domain"/>
    <property type="match status" value="1"/>
</dbReference>
<evidence type="ECO:0000256" key="2">
    <source>
        <dbReference type="ARBA" id="ARBA00022741"/>
    </source>
</evidence>
<dbReference type="GO" id="GO:0005737">
    <property type="term" value="C:cytoplasm"/>
    <property type="evidence" value="ECO:0007669"/>
    <property type="project" value="UniProtKB-SubCell"/>
</dbReference>
<feature type="coiled-coil region" evidence="6">
    <location>
        <begin position="731"/>
        <end position="842"/>
    </location>
</feature>
<feature type="domain" description="SMC hinge" evidence="8">
    <location>
        <begin position="522"/>
        <end position="618"/>
    </location>
</feature>
<keyword evidence="1 6" id="KW-0963">Cytoplasm</keyword>
<dbReference type="Proteomes" id="UP000295765">
    <property type="component" value="Unassembled WGS sequence"/>
</dbReference>
<dbReference type="GO" id="GO:0006260">
    <property type="term" value="P:DNA replication"/>
    <property type="evidence" value="ECO:0007669"/>
    <property type="project" value="UniProtKB-UniRule"/>
</dbReference>
<dbReference type="AlphaFoldDB" id="A0A4R2LFL5"/>
<organism evidence="9 10">
    <name type="scientific">Plasticicumulans lactativorans</name>
    <dbReference type="NCBI Taxonomy" id="1133106"/>
    <lineage>
        <taxon>Bacteria</taxon>
        <taxon>Pseudomonadati</taxon>
        <taxon>Pseudomonadota</taxon>
        <taxon>Gammaproteobacteria</taxon>
        <taxon>Candidatus Competibacteraceae</taxon>
        <taxon>Plasticicumulans</taxon>
    </lineage>
</organism>
<evidence type="ECO:0000256" key="1">
    <source>
        <dbReference type="ARBA" id="ARBA00022490"/>
    </source>
</evidence>
<evidence type="ECO:0000259" key="8">
    <source>
        <dbReference type="Pfam" id="PF06470"/>
    </source>
</evidence>
<comment type="similarity">
    <text evidence="6">Belongs to the SMC family.</text>
</comment>
<comment type="subunit">
    <text evidence="6">Homodimer.</text>
</comment>
<dbReference type="EMBL" id="SLWY01000002">
    <property type="protein sequence ID" value="TCO83484.1"/>
    <property type="molecule type" value="Genomic_DNA"/>
</dbReference>
<evidence type="ECO:0000256" key="6">
    <source>
        <dbReference type="HAMAP-Rule" id="MF_01894"/>
    </source>
</evidence>
<evidence type="ECO:0000313" key="10">
    <source>
        <dbReference type="Proteomes" id="UP000295765"/>
    </source>
</evidence>
<evidence type="ECO:0000256" key="4">
    <source>
        <dbReference type="ARBA" id="ARBA00023054"/>
    </source>
</evidence>
<dbReference type="NCBIfam" id="TIGR02168">
    <property type="entry name" value="SMC_prok_B"/>
    <property type="match status" value="1"/>
</dbReference>
<evidence type="ECO:0000256" key="3">
    <source>
        <dbReference type="ARBA" id="ARBA00022840"/>
    </source>
</evidence>
<evidence type="ECO:0000256" key="5">
    <source>
        <dbReference type="ARBA" id="ARBA00023125"/>
    </source>
</evidence>
<feature type="coiled-coil region" evidence="6">
    <location>
        <begin position="170"/>
        <end position="228"/>
    </location>
</feature>
<keyword evidence="5 6" id="KW-0238">DNA-binding</keyword>
<keyword evidence="10" id="KW-1185">Reference proteome</keyword>
<dbReference type="GO" id="GO:0007059">
    <property type="term" value="P:chromosome segregation"/>
    <property type="evidence" value="ECO:0007669"/>
    <property type="project" value="UniProtKB-UniRule"/>
</dbReference>
<dbReference type="GO" id="GO:0030261">
    <property type="term" value="P:chromosome condensation"/>
    <property type="evidence" value="ECO:0007669"/>
    <property type="project" value="InterPro"/>
</dbReference>
<evidence type="ECO:0000259" key="7">
    <source>
        <dbReference type="Pfam" id="PF02463"/>
    </source>
</evidence>
<feature type="domain" description="RecF/RecN/SMC N-terminal" evidence="7">
    <location>
        <begin position="3"/>
        <end position="1151"/>
    </location>
</feature>
<comment type="domain">
    <text evidence="6">Contains large globular domains required for ATP hydrolysis at each terminus and a third globular domain forming a flexible hinge near the middle of the molecule. These domains are separated by coiled-coil structures.</text>
</comment>
<proteinExistence type="inferred from homology"/>
<accession>A0A4R2LFL5</accession>
<dbReference type="GO" id="GO:0005524">
    <property type="term" value="F:ATP binding"/>
    <property type="evidence" value="ECO:0007669"/>
    <property type="project" value="UniProtKB-UniRule"/>
</dbReference>
<dbReference type="PANTHER" id="PTHR43977">
    <property type="entry name" value="STRUCTURAL MAINTENANCE OF CHROMOSOMES PROTEIN 3"/>
    <property type="match status" value="1"/>
</dbReference>
<dbReference type="InterPro" id="IPR003395">
    <property type="entry name" value="RecF/RecN/SMC_N"/>
</dbReference>
<dbReference type="InterPro" id="IPR010935">
    <property type="entry name" value="SMC_hinge"/>
</dbReference>
<dbReference type="Pfam" id="PF06470">
    <property type="entry name" value="SMC_hinge"/>
    <property type="match status" value="1"/>
</dbReference>
<dbReference type="GO" id="GO:0007062">
    <property type="term" value="P:sister chromatid cohesion"/>
    <property type="evidence" value="ECO:0007669"/>
    <property type="project" value="InterPro"/>
</dbReference>
<feature type="coiled-coil region" evidence="6">
    <location>
        <begin position="356"/>
        <end position="472"/>
    </location>
</feature>
<dbReference type="OrthoDB" id="9808768at2"/>
<dbReference type="GO" id="GO:0005694">
    <property type="term" value="C:chromosome"/>
    <property type="evidence" value="ECO:0007669"/>
    <property type="project" value="InterPro"/>
</dbReference>
<feature type="binding site" evidence="6">
    <location>
        <begin position="32"/>
        <end position="39"/>
    </location>
    <ligand>
        <name>ATP</name>
        <dbReference type="ChEBI" id="CHEBI:30616"/>
    </ligand>
</feature>
<keyword evidence="2 6" id="KW-0547">Nucleotide-binding</keyword>
<name>A0A4R2LFL5_9GAMM</name>
<sequence>MRLSKIKLAGFKSFVDPTTVHFPSNLVGVLGPNGCGKSNVIDAVRWVMGESAASRLRGDAMADVIFSGSASRKPVGQAMVELVFDNSLGRLGGAWAGFSEIAVRRQVNRDGQSGYFLNGARCRRRDITDLFLGTGLGPRSYAIIEQGMISRVIEARAEDLRGFFEEAAGISRYKERRRETETRIRHTRDNLERLADVREELDKRLVTLQRQARQAEQYRELRAEERRVRAELLALRWRAHDVELAARERAIAAGETQLAAILAEQRGVEAALAEGREHHAACSAAVEQAQARAFALATELARVEQALEAARGLRTRNREELTRSRAALDALAGNRADDFARRDQLAAALAEDEPRAEALAAAGEAAQAQLATVERELHAWQAAWDAFAHEAAAAQRRAEVERARIEACERRLLDHERRGERLRLERGALAAAGLAQALAEADAEAQRAGDELAAAQRRLADAEAALAGGREALRAAGAERDTLRARVAAGRGRLASLETLQEAALGGRDEALAAWLAALGLGTAGRLAQALEVEPGWEAAVECVLGGALEAVCVEALDGPAARLAELARGSLCLFETTTVAAPPAPADALAARVRAPWPLQHLFGAVGTAPDLAAALAARTALGPGESLVTPDGAWLGRGWLRAQRGGDAHAGVLAREREIHALRDALGADQAALAALAVHLDAVQEALGGHEAARREAQEAVNLGHRAQAQAQAQAGTLRARNEQNAARHAAIEHELDELRAHAAEEREVLAEARLTLEAALEAMQGGEAERTARQAERERLRAAQETARGAARETREAALRLAVELGSRRTALASVEQALARLAAQHDALAARCAQLDAELAAAEPPLAELAAQLDAGLAQRLESEAALTAAREAAETAAARLREFEHARGGCELRHGVARERLEAERLAGHEAQVRRQALAEQLAALDADPAAILPEVPANATEAAWQARLDELAARLQRLGNVNLTAIEEFAEVGERKRYLDAQHADLVEALGTLEAAIRKIDRETRARLRETFERVNAGLETLFPRLFGGGRAYLELTGEDVLDAGVAIMAQPPGKRVGNIHLLSGGEKALTAVALVFAIFHLNPAPFCMLDEVDAPLDEANVGRFGQLLREMAERVQFIFITHNKATMEVADHLAGVTMHEPGVSRIVAVDVDEAVRLAAV</sequence>
<comment type="function">
    <text evidence="6">Required for chromosome condensation and partitioning.</text>
</comment>
<gene>
    <name evidence="6" type="primary">smc</name>
    <name evidence="9" type="ORF">EV699_102191</name>
</gene>
<protein>
    <recommendedName>
        <fullName evidence="6">Chromosome partition protein Smc</fullName>
    </recommendedName>
</protein>
<dbReference type="RefSeq" id="WP_132538457.1">
    <property type="nucleotide sequence ID" value="NZ_SLWY01000002.1"/>
</dbReference>
<dbReference type="InterPro" id="IPR024704">
    <property type="entry name" value="SMC"/>
</dbReference>
<dbReference type="InterPro" id="IPR011890">
    <property type="entry name" value="SMC_prok"/>
</dbReference>
<dbReference type="SUPFAM" id="SSF52540">
    <property type="entry name" value="P-loop containing nucleoside triphosphate hydrolases"/>
    <property type="match status" value="1"/>
</dbReference>
<dbReference type="Gene3D" id="3.40.50.300">
    <property type="entry name" value="P-loop containing nucleotide triphosphate hydrolases"/>
    <property type="match status" value="2"/>
</dbReference>
<keyword evidence="3 6" id="KW-0067">ATP-binding</keyword>
<dbReference type="CDD" id="cd03278">
    <property type="entry name" value="ABC_SMC_barmotin"/>
    <property type="match status" value="1"/>
</dbReference>
<dbReference type="Pfam" id="PF02463">
    <property type="entry name" value="SMC_N"/>
    <property type="match status" value="1"/>
</dbReference>
<dbReference type="HAMAP" id="MF_01894">
    <property type="entry name" value="Smc_prok"/>
    <property type="match status" value="1"/>
</dbReference>
<dbReference type="GO" id="GO:0016887">
    <property type="term" value="F:ATP hydrolysis activity"/>
    <property type="evidence" value="ECO:0007669"/>
    <property type="project" value="InterPro"/>
</dbReference>
<comment type="caution">
    <text evidence="9">The sequence shown here is derived from an EMBL/GenBank/DDBJ whole genome shotgun (WGS) entry which is preliminary data.</text>
</comment>
<dbReference type="InterPro" id="IPR027417">
    <property type="entry name" value="P-loop_NTPase"/>
</dbReference>
<evidence type="ECO:0000313" key="9">
    <source>
        <dbReference type="EMBL" id="TCO83484.1"/>
    </source>
</evidence>
<keyword evidence="4 6" id="KW-0175">Coiled coil</keyword>
<comment type="subcellular location">
    <subcellularLocation>
        <location evidence="6">Cytoplasm</location>
    </subcellularLocation>
</comment>